<evidence type="ECO:0000313" key="3">
    <source>
        <dbReference type="Proteomes" id="UP001202244"/>
    </source>
</evidence>
<reference evidence="2 3" key="1">
    <citation type="journal article" date="2023" name="Microbiol. Spectr.">
        <title>Synergy between Genome Mining, Metabolomics, and Bioinformatics Uncovers Antibacterial Chlorinated Carbazole Alkaloids and Their Biosynthetic Gene Cluster from Streptomyces tubbatahanensis sp. nov., a Novel Actinomycete Isolated from Sulu Sea, Philippines.</title>
        <authorList>
            <person name="Tenebro C.P."/>
            <person name="Trono D.J.V.L."/>
            <person name="Balida L.A.P."/>
            <person name="Bayog L.K.A."/>
            <person name="Bruna J.R."/>
            <person name="Sabido E.M."/>
            <person name="Caspe D.P.C."/>
            <person name="de Los Santos E.L.C."/>
            <person name="Saludes J.P."/>
            <person name="Dalisay D.S."/>
        </authorList>
    </citation>
    <scope>NUCLEOTIDE SEQUENCE [LARGE SCALE GENOMIC DNA]</scope>
    <source>
        <strain evidence="2 3">DSD3025</strain>
    </source>
</reference>
<feature type="compositionally biased region" description="Low complexity" evidence="1">
    <location>
        <begin position="62"/>
        <end position="72"/>
    </location>
</feature>
<sequence>MDPPPTCPNCPERLLWKDTRETGPGKDDSWFWFCAGCRQAYVPTPDQKLRFTYAGSGHRGPGRAARACAGADPHARRADPHARGTDSHARRADPRPSRD</sequence>
<organism evidence="2 3">
    <name type="scientific">Streptomyces tubbatahanensis</name>
    <dbReference type="NCBI Taxonomy" id="2923272"/>
    <lineage>
        <taxon>Bacteria</taxon>
        <taxon>Bacillati</taxon>
        <taxon>Actinomycetota</taxon>
        <taxon>Actinomycetes</taxon>
        <taxon>Kitasatosporales</taxon>
        <taxon>Streptomycetaceae</taxon>
        <taxon>Streptomyces</taxon>
    </lineage>
</organism>
<feature type="region of interest" description="Disordered" evidence="1">
    <location>
        <begin position="54"/>
        <end position="99"/>
    </location>
</feature>
<gene>
    <name evidence="2" type="ORF">MMF93_16950</name>
</gene>
<dbReference type="Proteomes" id="UP001202244">
    <property type="component" value="Chromosome"/>
</dbReference>
<accession>A0ABY3XU13</accession>
<feature type="compositionally biased region" description="Basic and acidic residues" evidence="1">
    <location>
        <begin position="73"/>
        <end position="99"/>
    </location>
</feature>
<dbReference type="EMBL" id="CP093846">
    <property type="protein sequence ID" value="UNS97972.1"/>
    <property type="molecule type" value="Genomic_DNA"/>
</dbReference>
<evidence type="ECO:0000313" key="2">
    <source>
        <dbReference type="EMBL" id="UNS97972.1"/>
    </source>
</evidence>
<proteinExistence type="predicted"/>
<name>A0ABY3XU13_9ACTN</name>
<keyword evidence="3" id="KW-1185">Reference proteome</keyword>
<protein>
    <submittedName>
        <fullName evidence="2">Uncharacterized protein</fullName>
    </submittedName>
</protein>
<dbReference type="RefSeq" id="WP_242752493.1">
    <property type="nucleotide sequence ID" value="NZ_CP093846.1"/>
</dbReference>
<evidence type="ECO:0000256" key="1">
    <source>
        <dbReference type="SAM" id="MobiDB-lite"/>
    </source>
</evidence>